<dbReference type="Proteomes" id="UP001558652">
    <property type="component" value="Unassembled WGS sequence"/>
</dbReference>
<feature type="region of interest" description="Disordered" evidence="1">
    <location>
        <begin position="1"/>
        <end position="34"/>
    </location>
</feature>
<gene>
    <name evidence="2" type="ORF">AAG570_009422</name>
</gene>
<dbReference type="EMBL" id="JBFDAA010000004">
    <property type="protein sequence ID" value="KAL1137726.1"/>
    <property type="molecule type" value="Genomic_DNA"/>
</dbReference>
<protein>
    <submittedName>
        <fullName evidence="2">Uncharacterized protein</fullName>
    </submittedName>
</protein>
<dbReference type="AlphaFoldDB" id="A0ABD0YP40"/>
<organism evidence="2 3">
    <name type="scientific">Ranatra chinensis</name>
    <dbReference type="NCBI Taxonomy" id="642074"/>
    <lineage>
        <taxon>Eukaryota</taxon>
        <taxon>Metazoa</taxon>
        <taxon>Ecdysozoa</taxon>
        <taxon>Arthropoda</taxon>
        <taxon>Hexapoda</taxon>
        <taxon>Insecta</taxon>
        <taxon>Pterygota</taxon>
        <taxon>Neoptera</taxon>
        <taxon>Paraneoptera</taxon>
        <taxon>Hemiptera</taxon>
        <taxon>Heteroptera</taxon>
        <taxon>Panheteroptera</taxon>
        <taxon>Nepomorpha</taxon>
        <taxon>Nepidae</taxon>
        <taxon>Ranatrinae</taxon>
        <taxon>Ranatra</taxon>
    </lineage>
</organism>
<sequence length="164" mass="18164">MFNSSRGVEGPVSRGQTIPLGEVEPPKVAEREEQDAADLVDTWAKTLGSKDTSKSNTVKRHLDELYQKMARELKMLTSLAHQRRRAVSTCCSSSTSPLNGYRCTQDRPPVQRSVQDIIKTESIEKPSGNFTRLTFIRSTMTEAKNTATIPVVVGTPEPKLSNTK</sequence>
<evidence type="ECO:0000256" key="1">
    <source>
        <dbReference type="SAM" id="MobiDB-lite"/>
    </source>
</evidence>
<name>A0ABD0YP40_9HEMI</name>
<proteinExistence type="predicted"/>
<comment type="caution">
    <text evidence="2">The sequence shown here is derived from an EMBL/GenBank/DDBJ whole genome shotgun (WGS) entry which is preliminary data.</text>
</comment>
<accession>A0ABD0YP40</accession>
<reference evidence="2 3" key="1">
    <citation type="submission" date="2024-07" db="EMBL/GenBank/DDBJ databases">
        <title>Chromosome-level genome assembly of the water stick insect Ranatra chinensis (Heteroptera: Nepidae).</title>
        <authorList>
            <person name="Liu X."/>
        </authorList>
    </citation>
    <scope>NUCLEOTIDE SEQUENCE [LARGE SCALE GENOMIC DNA]</scope>
    <source>
        <strain evidence="2">Cailab_2021Rc</strain>
        <tissue evidence="2">Muscle</tissue>
    </source>
</reference>
<evidence type="ECO:0000313" key="3">
    <source>
        <dbReference type="Proteomes" id="UP001558652"/>
    </source>
</evidence>
<evidence type="ECO:0000313" key="2">
    <source>
        <dbReference type="EMBL" id="KAL1137726.1"/>
    </source>
</evidence>
<keyword evidence="3" id="KW-1185">Reference proteome</keyword>